<keyword evidence="3" id="KW-1185">Reference proteome</keyword>
<organism evidence="2 3">
    <name type="scientific">Trichonephila clavata</name>
    <name type="common">Joro spider</name>
    <name type="synonym">Nephila clavata</name>
    <dbReference type="NCBI Taxonomy" id="2740835"/>
    <lineage>
        <taxon>Eukaryota</taxon>
        <taxon>Metazoa</taxon>
        <taxon>Ecdysozoa</taxon>
        <taxon>Arthropoda</taxon>
        <taxon>Chelicerata</taxon>
        <taxon>Arachnida</taxon>
        <taxon>Araneae</taxon>
        <taxon>Araneomorphae</taxon>
        <taxon>Entelegynae</taxon>
        <taxon>Araneoidea</taxon>
        <taxon>Nephilidae</taxon>
        <taxon>Trichonephila</taxon>
    </lineage>
</organism>
<dbReference type="AlphaFoldDB" id="A0A8X6I0R6"/>
<evidence type="ECO:0000313" key="3">
    <source>
        <dbReference type="Proteomes" id="UP000887116"/>
    </source>
</evidence>
<feature type="region of interest" description="Disordered" evidence="1">
    <location>
        <begin position="38"/>
        <end position="58"/>
    </location>
</feature>
<protein>
    <submittedName>
        <fullName evidence="2">Uncharacterized protein</fullName>
    </submittedName>
</protein>
<sequence>MVRFPRMCNPNLECLSVPELYDPCMRLATSTTTALPGCSTHPRKLQGGRTGPLPNPARDVAEVTLPMLAALYVIHRRRSYDGHPPSVPPLLKLWARHSHVSAE</sequence>
<evidence type="ECO:0000313" key="2">
    <source>
        <dbReference type="EMBL" id="GFR33314.1"/>
    </source>
</evidence>
<reference evidence="2" key="1">
    <citation type="submission" date="2020-07" db="EMBL/GenBank/DDBJ databases">
        <title>Multicomponent nature underlies the extraordinary mechanical properties of spider dragline silk.</title>
        <authorList>
            <person name="Kono N."/>
            <person name="Nakamura H."/>
            <person name="Mori M."/>
            <person name="Yoshida Y."/>
            <person name="Ohtoshi R."/>
            <person name="Malay A.D."/>
            <person name="Moran D.A.P."/>
            <person name="Tomita M."/>
            <person name="Numata K."/>
            <person name="Arakawa K."/>
        </authorList>
    </citation>
    <scope>NUCLEOTIDE SEQUENCE</scope>
</reference>
<accession>A0A8X6I0R6</accession>
<dbReference type="EMBL" id="BMAO01019856">
    <property type="protein sequence ID" value="GFR33314.1"/>
    <property type="molecule type" value="Genomic_DNA"/>
</dbReference>
<dbReference type="Proteomes" id="UP000887116">
    <property type="component" value="Unassembled WGS sequence"/>
</dbReference>
<gene>
    <name evidence="2" type="ORF">TNCT_151431</name>
</gene>
<name>A0A8X6I0R6_TRICU</name>
<comment type="caution">
    <text evidence="2">The sequence shown here is derived from an EMBL/GenBank/DDBJ whole genome shotgun (WGS) entry which is preliminary data.</text>
</comment>
<evidence type="ECO:0000256" key="1">
    <source>
        <dbReference type="SAM" id="MobiDB-lite"/>
    </source>
</evidence>
<proteinExistence type="predicted"/>